<dbReference type="PROSITE" id="PS50110">
    <property type="entry name" value="RESPONSE_REGULATORY"/>
    <property type="match status" value="1"/>
</dbReference>
<keyword evidence="11" id="KW-0472">Membrane</keyword>
<accession>I4C586</accession>
<evidence type="ECO:0000256" key="10">
    <source>
        <dbReference type="SAM" id="Coils"/>
    </source>
</evidence>
<feature type="transmembrane region" description="Helical" evidence="11">
    <location>
        <begin position="277"/>
        <end position="298"/>
    </location>
</feature>
<dbReference type="SUPFAM" id="SSF55785">
    <property type="entry name" value="PYP-like sensor domain (PAS domain)"/>
    <property type="match status" value="2"/>
</dbReference>
<evidence type="ECO:0000259" key="12">
    <source>
        <dbReference type="PROSITE" id="PS50109"/>
    </source>
</evidence>
<dbReference type="InterPro" id="IPR013767">
    <property type="entry name" value="PAS_fold"/>
</dbReference>
<feature type="domain" description="Histidine kinase" evidence="12">
    <location>
        <begin position="586"/>
        <end position="802"/>
    </location>
</feature>
<evidence type="ECO:0000259" key="14">
    <source>
        <dbReference type="PROSITE" id="PS50112"/>
    </source>
</evidence>
<dbReference type="NCBIfam" id="TIGR00229">
    <property type="entry name" value="sensory_box"/>
    <property type="match status" value="2"/>
</dbReference>
<feature type="domain" description="Response regulatory" evidence="13">
    <location>
        <begin position="821"/>
        <end position="941"/>
    </location>
</feature>
<dbReference type="GO" id="GO:0006355">
    <property type="term" value="P:regulation of DNA-templated transcription"/>
    <property type="evidence" value="ECO:0007669"/>
    <property type="project" value="InterPro"/>
</dbReference>
<dbReference type="PRINTS" id="PR00344">
    <property type="entry name" value="BCTRLSENSOR"/>
</dbReference>
<keyword evidence="4" id="KW-0808">Transferase</keyword>
<dbReference type="InterPro" id="IPR036097">
    <property type="entry name" value="HisK_dim/P_sf"/>
</dbReference>
<dbReference type="InterPro" id="IPR003594">
    <property type="entry name" value="HATPase_dom"/>
</dbReference>
<feature type="domain" description="PAS" evidence="14">
    <location>
        <begin position="450"/>
        <end position="519"/>
    </location>
</feature>
<evidence type="ECO:0000256" key="2">
    <source>
        <dbReference type="ARBA" id="ARBA00012438"/>
    </source>
</evidence>
<dbReference type="PANTHER" id="PTHR43065:SF42">
    <property type="entry name" value="TWO-COMPONENT SENSOR PPRA"/>
    <property type="match status" value="1"/>
</dbReference>
<dbReference type="Gene3D" id="1.10.287.130">
    <property type="match status" value="1"/>
</dbReference>
<evidence type="ECO:0000256" key="7">
    <source>
        <dbReference type="ARBA" id="ARBA00022840"/>
    </source>
</evidence>
<dbReference type="Pfam" id="PF00497">
    <property type="entry name" value="SBP_bac_3"/>
    <property type="match status" value="1"/>
</dbReference>
<dbReference type="CDD" id="cd13704">
    <property type="entry name" value="PBP2_HisK"/>
    <property type="match status" value="1"/>
</dbReference>
<evidence type="ECO:0000256" key="6">
    <source>
        <dbReference type="ARBA" id="ARBA00022777"/>
    </source>
</evidence>
<keyword evidence="6" id="KW-0418">Kinase</keyword>
<dbReference type="SMART" id="SM00091">
    <property type="entry name" value="PAS"/>
    <property type="match status" value="2"/>
</dbReference>
<name>I4C586_DESTA</name>
<keyword evidence="10" id="KW-0175">Coiled coil</keyword>
<dbReference type="Pfam" id="PF02518">
    <property type="entry name" value="HATPase_c"/>
    <property type="match status" value="1"/>
</dbReference>
<evidence type="ECO:0000256" key="1">
    <source>
        <dbReference type="ARBA" id="ARBA00000085"/>
    </source>
</evidence>
<dbReference type="SMART" id="SM00387">
    <property type="entry name" value="HATPase_c"/>
    <property type="match status" value="1"/>
</dbReference>
<dbReference type="HOGENOM" id="CLU_000445_114_69_7"/>
<dbReference type="eggNOG" id="COG4191">
    <property type="taxonomic scope" value="Bacteria"/>
</dbReference>
<dbReference type="SMART" id="SM00086">
    <property type="entry name" value="PAC"/>
    <property type="match status" value="2"/>
</dbReference>
<feature type="modified residue" description="4-aspartylphosphate" evidence="9">
    <location>
        <position position="875"/>
    </location>
</feature>
<dbReference type="PROSITE" id="PS50109">
    <property type="entry name" value="HIS_KIN"/>
    <property type="match status" value="1"/>
</dbReference>
<dbReference type="InterPro" id="IPR036890">
    <property type="entry name" value="HATPase_C_sf"/>
</dbReference>
<dbReference type="SMART" id="SM00388">
    <property type="entry name" value="HisKA"/>
    <property type="match status" value="1"/>
</dbReference>
<dbReference type="SUPFAM" id="SSF53850">
    <property type="entry name" value="Periplasmic binding protein-like II"/>
    <property type="match status" value="1"/>
</dbReference>
<dbReference type="Proteomes" id="UP000006055">
    <property type="component" value="Chromosome"/>
</dbReference>
<reference evidence="17" key="1">
    <citation type="submission" date="2012-06" db="EMBL/GenBank/DDBJ databases">
        <title>Complete sequence of chromosome of Desulfomonile tiedjei DSM 6799.</title>
        <authorList>
            <person name="Lucas S."/>
            <person name="Copeland A."/>
            <person name="Lapidus A."/>
            <person name="Glavina del Rio T."/>
            <person name="Dalin E."/>
            <person name="Tice H."/>
            <person name="Bruce D."/>
            <person name="Goodwin L."/>
            <person name="Pitluck S."/>
            <person name="Peters L."/>
            <person name="Ovchinnikova G."/>
            <person name="Zeytun A."/>
            <person name="Lu M."/>
            <person name="Kyrpides N."/>
            <person name="Mavromatis K."/>
            <person name="Ivanova N."/>
            <person name="Brettin T."/>
            <person name="Detter J.C."/>
            <person name="Han C."/>
            <person name="Larimer F."/>
            <person name="Land M."/>
            <person name="Hauser L."/>
            <person name="Markowitz V."/>
            <person name="Cheng J.-F."/>
            <person name="Hugenholtz P."/>
            <person name="Woyke T."/>
            <person name="Wu D."/>
            <person name="Spring S."/>
            <person name="Schroeder M."/>
            <person name="Brambilla E."/>
            <person name="Klenk H.-P."/>
            <person name="Eisen J.A."/>
        </authorList>
    </citation>
    <scope>NUCLEOTIDE SEQUENCE [LARGE SCALE GENOMIC DNA]</scope>
    <source>
        <strain evidence="17">ATCC 49306 / DSM 6799 / DCB-1</strain>
    </source>
</reference>
<dbReference type="InterPro" id="IPR000014">
    <property type="entry name" value="PAS"/>
</dbReference>
<dbReference type="GO" id="GO:0000155">
    <property type="term" value="F:phosphorelay sensor kinase activity"/>
    <property type="evidence" value="ECO:0007669"/>
    <property type="project" value="InterPro"/>
</dbReference>
<evidence type="ECO:0000259" key="13">
    <source>
        <dbReference type="PROSITE" id="PS50110"/>
    </source>
</evidence>
<dbReference type="Gene3D" id="3.40.190.10">
    <property type="entry name" value="Periplasmic binding protein-like II"/>
    <property type="match status" value="2"/>
</dbReference>
<dbReference type="PANTHER" id="PTHR43065">
    <property type="entry name" value="SENSOR HISTIDINE KINASE"/>
    <property type="match status" value="1"/>
</dbReference>
<evidence type="ECO:0000256" key="8">
    <source>
        <dbReference type="ARBA" id="ARBA00023012"/>
    </source>
</evidence>
<evidence type="ECO:0000259" key="15">
    <source>
        <dbReference type="PROSITE" id="PS50113"/>
    </source>
</evidence>
<keyword evidence="7" id="KW-0067">ATP-binding</keyword>
<dbReference type="CDD" id="cd00082">
    <property type="entry name" value="HisKA"/>
    <property type="match status" value="1"/>
</dbReference>
<dbReference type="eggNOG" id="COG2202">
    <property type="taxonomic scope" value="Bacteria"/>
</dbReference>
<feature type="domain" description="PAS" evidence="14">
    <location>
        <begin position="323"/>
        <end position="393"/>
    </location>
</feature>
<evidence type="ECO:0000313" key="16">
    <source>
        <dbReference type="EMBL" id="AFM24727.1"/>
    </source>
</evidence>
<keyword evidence="11" id="KW-1133">Transmembrane helix</keyword>
<dbReference type="PROSITE" id="PS50113">
    <property type="entry name" value="PAC"/>
    <property type="match status" value="1"/>
</dbReference>
<dbReference type="Gene3D" id="3.30.450.20">
    <property type="entry name" value="PAS domain"/>
    <property type="match status" value="2"/>
</dbReference>
<dbReference type="InterPro" id="IPR003661">
    <property type="entry name" value="HisK_dim/P_dom"/>
</dbReference>
<dbReference type="CDD" id="cd00130">
    <property type="entry name" value="PAS"/>
    <property type="match status" value="2"/>
</dbReference>
<dbReference type="Pfam" id="PF13426">
    <property type="entry name" value="PAS_9"/>
    <property type="match status" value="1"/>
</dbReference>
<keyword evidence="17" id="KW-1185">Reference proteome</keyword>
<keyword evidence="3 9" id="KW-0597">Phosphoprotein</keyword>
<keyword evidence="5" id="KW-0547">Nucleotide-binding</keyword>
<evidence type="ECO:0000256" key="4">
    <source>
        <dbReference type="ARBA" id="ARBA00022679"/>
    </source>
</evidence>
<dbReference type="InterPro" id="IPR000700">
    <property type="entry name" value="PAS-assoc_C"/>
</dbReference>
<evidence type="ECO:0000313" key="17">
    <source>
        <dbReference type="Proteomes" id="UP000006055"/>
    </source>
</evidence>
<dbReference type="PROSITE" id="PS50112">
    <property type="entry name" value="PAS"/>
    <property type="match status" value="2"/>
</dbReference>
<dbReference type="Pfam" id="PF00989">
    <property type="entry name" value="PAS"/>
    <property type="match status" value="1"/>
</dbReference>
<dbReference type="InterPro" id="IPR011006">
    <property type="entry name" value="CheY-like_superfamily"/>
</dbReference>
<dbReference type="InterPro" id="IPR035965">
    <property type="entry name" value="PAS-like_dom_sf"/>
</dbReference>
<proteinExistence type="predicted"/>
<dbReference type="InterPro" id="IPR001638">
    <property type="entry name" value="Solute-binding_3/MltF_N"/>
</dbReference>
<keyword evidence="11" id="KW-0812">Transmembrane</keyword>
<comment type="catalytic activity">
    <reaction evidence="1">
        <text>ATP + protein L-histidine = ADP + protein N-phospho-L-histidine.</text>
        <dbReference type="EC" id="2.7.13.3"/>
    </reaction>
</comment>
<dbReference type="SUPFAM" id="SSF55874">
    <property type="entry name" value="ATPase domain of HSP90 chaperone/DNA topoisomerase II/histidine kinase"/>
    <property type="match status" value="1"/>
</dbReference>
<protein>
    <recommendedName>
        <fullName evidence="2">histidine kinase</fullName>
        <ecNumber evidence="2">2.7.13.3</ecNumber>
    </recommendedName>
</protein>
<dbReference type="InterPro" id="IPR004358">
    <property type="entry name" value="Sig_transdc_His_kin-like_C"/>
</dbReference>
<dbReference type="InterPro" id="IPR001789">
    <property type="entry name" value="Sig_transdc_resp-reg_receiver"/>
</dbReference>
<dbReference type="SMART" id="SM00448">
    <property type="entry name" value="REC"/>
    <property type="match status" value="1"/>
</dbReference>
<dbReference type="Gene3D" id="3.40.50.2300">
    <property type="match status" value="1"/>
</dbReference>
<organism evidence="16 17">
    <name type="scientific">Desulfomonile tiedjei (strain ATCC 49306 / DSM 6799 / DCB-1)</name>
    <dbReference type="NCBI Taxonomy" id="706587"/>
    <lineage>
        <taxon>Bacteria</taxon>
        <taxon>Pseudomonadati</taxon>
        <taxon>Thermodesulfobacteriota</taxon>
        <taxon>Desulfomonilia</taxon>
        <taxon>Desulfomonilales</taxon>
        <taxon>Desulfomonilaceae</taxon>
        <taxon>Desulfomonile</taxon>
    </lineage>
</organism>
<evidence type="ECO:0000256" key="11">
    <source>
        <dbReference type="SAM" id="Phobius"/>
    </source>
</evidence>
<evidence type="ECO:0000256" key="3">
    <source>
        <dbReference type="ARBA" id="ARBA00022553"/>
    </source>
</evidence>
<dbReference type="EMBL" id="CP003360">
    <property type="protein sequence ID" value="AFM24727.1"/>
    <property type="molecule type" value="Genomic_DNA"/>
</dbReference>
<dbReference type="STRING" id="706587.Desti_2024"/>
<feature type="domain" description="PAC" evidence="15">
    <location>
        <begin position="398"/>
        <end position="449"/>
    </location>
</feature>
<dbReference type="EC" id="2.7.13.3" evidence="2"/>
<dbReference type="SUPFAM" id="SSF52172">
    <property type="entry name" value="CheY-like"/>
    <property type="match status" value="1"/>
</dbReference>
<dbReference type="InterPro" id="IPR005467">
    <property type="entry name" value="His_kinase_dom"/>
</dbReference>
<feature type="coiled-coil region" evidence="10">
    <location>
        <begin position="306"/>
        <end position="333"/>
    </location>
</feature>
<dbReference type="SMART" id="SM00062">
    <property type="entry name" value="PBPb"/>
    <property type="match status" value="1"/>
</dbReference>
<evidence type="ECO:0000256" key="9">
    <source>
        <dbReference type="PROSITE-ProRule" id="PRU00169"/>
    </source>
</evidence>
<sequence length="944" mass="105203">MAVRRRMVMTIAFFFIAAFLIAPVSFVHALTLSSAEQEYIRNKQTVSFISQTRYAPFEFANKDGQCEGMMLDVIRWLAVEIGFQPVFADATFQQAQEAVLSGRADVLTSLFYSDRRDEKFAFTETLYDVPASMFVQADRTDIKDIKDLNGKIVAVQKGDYAKEFLEFKQIRFEILDTNDFAEAADMVIAGKADAVIGDEQIVLYHIFSSRLTDRIKKVGEPLYTGRNCMASNKQNALLIGILNKGIQEARKTGVLDKISKKWLGTKFRPEKSWIDHYLWHIVIGISAVLLLSLWVWGWNARLRTIVRRKTEDIRRSEEALRESEAKYRDLFENASDIIYTHDMNGRCISVNEAARKILGFSSTEFQSLHLRDIVDPESLPIVAEELRKKSEEGVERSGPYEILVRSKDGTSHWFEINSRVIIGDGKPVGVHGTARDITERKRAKEALRESEEKYRLVVENANEAILVAQGEMLRFVNRKAVEIMGYSEEELTSRPFVEFIHPDDRALVAGRYSQRLAGLNPPQVYAFRIVDRLGNLKWMEINAVALTWEGKPASLNFLVDITGRRKMEEELVKIQKLESLGVLAGGIAHDFNNILTAILGNISLAKMQAHFPEKATIRLTEAEKACLQAQGLTKQLLTFSKGGIPIKKTTIISQLIADSCNFAVTGSSSRCDFLIPDDLLPVDVDEGQIGQVLNNLVINAVHAMPQGGMIQVQAENVRAISTQALPLEEGDYVKISVRDQGIGIPERVLPKIFDPYFTTKNKGSGLGLATAYSIIKNHGGLITAESKEGVGTTMYTYLPAAQAVPRRLFDVNGLPQLGDGKILIMDDELSIRDVVCEVLSTLGYTVVLARDGSEAIKLYNAARESSHPFDVVVLDLTVADGMGGAETMQMLLHIDPNVKAVVSSGYSNDPLMADYATFGFKAMVAKPYTAKQLSDTLKRVMAHS</sequence>
<dbReference type="KEGG" id="dti:Desti_2024"/>
<evidence type="ECO:0000256" key="5">
    <source>
        <dbReference type="ARBA" id="ARBA00022741"/>
    </source>
</evidence>
<dbReference type="eggNOG" id="COG0834">
    <property type="taxonomic scope" value="Bacteria"/>
</dbReference>
<dbReference type="GO" id="GO:0005524">
    <property type="term" value="F:ATP binding"/>
    <property type="evidence" value="ECO:0007669"/>
    <property type="project" value="UniProtKB-KW"/>
</dbReference>
<dbReference type="SUPFAM" id="SSF47384">
    <property type="entry name" value="Homodimeric domain of signal transducing histidine kinase"/>
    <property type="match status" value="1"/>
</dbReference>
<dbReference type="InterPro" id="IPR001610">
    <property type="entry name" value="PAC"/>
</dbReference>
<dbReference type="Gene3D" id="3.30.565.10">
    <property type="entry name" value="Histidine kinase-like ATPase, C-terminal domain"/>
    <property type="match status" value="1"/>
</dbReference>
<dbReference type="eggNOG" id="COG0784">
    <property type="taxonomic scope" value="Bacteria"/>
</dbReference>
<dbReference type="AlphaFoldDB" id="I4C586"/>
<gene>
    <name evidence="16" type="ordered locus">Desti_2024</name>
</gene>
<dbReference type="RefSeq" id="WP_014809871.1">
    <property type="nucleotide sequence ID" value="NC_018025.1"/>
</dbReference>
<dbReference type="Pfam" id="PF00072">
    <property type="entry name" value="Response_reg"/>
    <property type="match status" value="1"/>
</dbReference>
<keyword evidence="8" id="KW-0902">Two-component regulatory system</keyword>